<dbReference type="PANTHER" id="PTHR38459:SF1">
    <property type="entry name" value="PROPHAGE BACTOPRENOL-LINKED GLUCOSE TRANSLOCASE HOMOLOG"/>
    <property type="match status" value="1"/>
</dbReference>
<dbReference type="Pfam" id="PF04138">
    <property type="entry name" value="GtrA_DPMS_TM"/>
    <property type="match status" value="1"/>
</dbReference>
<keyword evidence="5 6" id="KW-0472">Membrane</keyword>
<proteinExistence type="inferred from homology"/>
<name>A0A955L064_9BACT</name>
<evidence type="ECO:0000256" key="1">
    <source>
        <dbReference type="ARBA" id="ARBA00004141"/>
    </source>
</evidence>
<reference evidence="8" key="1">
    <citation type="submission" date="2020-04" db="EMBL/GenBank/DDBJ databases">
        <authorList>
            <person name="Zhang T."/>
        </authorList>
    </citation>
    <scope>NUCLEOTIDE SEQUENCE</scope>
    <source>
        <strain evidence="8">HKST-UBA12</strain>
    </source>
</reference>
<dbReference type="GO" id="GO:0000271">
    <property type="term" value="P:polysaccharide biosynthetic process"/>
    <property type="evidence" value="ECO:0007669"/>
    <property type="project" value="InterPro"/>
</dbReference>
<evidence type="ECO:0000256" key="4">
    <source>
        <dbReference type="ARBA" id="ARBA00022989"/>
    </source>
</evidence>
<protein>
    <submittedName>
        <fullName evidence="8">GtrA family protein</fullName>
    </submittedName>
</protein>
<dbReference type="GO" id="GO:0005886">
    <property type="term" value="C:plasma membrane"/>
    <property type="evidence" value="ECO:0007669"/>
    <property type="project" value="TreeGrafter"/>
</dbReference>
<accession>A0A955L064</accession>
<sequence>MALHLHHFGLNSANMLSMWRNLISRYQKQLRYLAAGSIAFLVDAGSLSFLLYILNFRLVVLDVISIPNVISVSLGLVASYFLNRIWTFAARKERVVSQGSRFVVVFVLTYIVNQLFFGVLTEYAFVHPLVAKVVVTFVQMFTSYVLYSKVVFTEKDIATKA</sequence>
<dbReference type="InterPro" id="IPR051401">
    <property type="entry name" value="GtrA_CellWall_Glycosyl"/>
</dbReference>
<dbReference type="EMBL" id="JAGQLI010000034">
    <property type="protein sequence ID" value="MCA9378920.1"/>
    <property type="molecule type" value="Genomic_DNA"/>
</dbReference>
<comment type="similarity">
    <text evidence="2">Belongs to the GtrA family.</text>
</comment>
<keyword evidence="4 6" id="KW-1133">Transmembrane helix</keyword>
<evidence type="ECO:0000256" key="2">
    <source>
        <dbReference type="ARBA" id="ARBA00009399"/>
    </source>
</evidence>
<evidence type="ECO:0000256" key="6">
    <source>
        <dbReference type="SAM" id="Phobius"/>
    </source>
</evidence>
<evidence type="ECO:0000256" key="3">
    <source>
        <dbReference type="ARBA" id="ARBA00022692"/>
    </source>
</evidence>
<feature type="transmembrane region" description="Helical" evidence="6">
    <location>
        <begin position="126"/>
        <end position="147"/>
    </location>
</feature>
<evidence type="ECO:0000313" key="9">
    <source>
        <dbReference type="Proteomes" id="UP000760819"/>
    </source>
</evidence>
<feature type="domain" description="GtrA/DPMS transmembrane" evidence="7">
    <location>
        <begin position="31"/>
        <end position="152"/>
    </location>
</feature>
<dbReference type="PANTHER" id="PTHR38459">
    <property type="entry name" value="PROPHAGE BACTOPRENOL-LINKED GLUCOSE TRANSLOCASE HOMOLOG"/>
    <property type="match status" value="1"/>
</dbReference>
<gene>
    <name evidence="8" type="ORF">KC640_00685</name>
</gene>
<feature type="transmembrane region" description="Helical" evidence="6">
    <location>
        <begin position="102"/>
        <end position="120"/>
    </location>
</feature>
<dbReference type="Proteomes" id="UP000760819">
    <property type="component" value="Unassembled WGS sequence"/>
</dbReference>
<feature type="transmembrane region" description="Helical" evidence="6">
    <location>
        <begin position="59"/>
        <end position="82"/>
    </location>
</feature>
<feature type="transmembrane region" description="Helical" evidence="6">
    <location>
        <begin position="30"/>
        <end position="53"/>
    </location>
</feature>
<evidence type="ECO:0000313" key="8">
    <source>
        <dbReference type="EMBL" id="MCA9378920.1"/>
    </source>
</evidence>
<evidence type="ECO:0000256" key="5">
    <source>
        <dbReference type="ARBA" id="ARBA00023136"/>
    </source>
</evidence>
<comment type="subcellular location">
    <subcellularLocation>
        <location evidence="1">Membrane</location>
        <topology evidence="1">Multi-pass membrane protein</topology>
    </subcellularLocation>
</comment>
<keyword evidence="3 6" id="KW-0812">Transmembrane</keyword>
<comment type="caution">
    <text evidence="8">The sequence shown here is derived from an EMBL/GenBank/DDBJ whole genome shotgun (WGS) entry which is preliminary data.</text>
</comment>
<organism evidence="8 9">
    <name type="scientific">Candidatus Dojkabacteria bacterium</name>
    <dbReference type="NCBI Taxonomy" id="2099670"/>
    <lineage>
        <taxon>Bacteria</taxon>
        <taxon>Candidatus Dojkabacteria</taxon>
    </lineage>
</organism>
<evidence type="ECO:0000259" key="7">
    <source>
        <dbReference type="Pfam" id="PF04138"/>
    </source>
</evidence>
<reference evidence="8" key="2">
    <citation type="journal article" date="2021" name="Microbiome">
        <title>Successional dynamics and alternative stable states in a saline activated sludge microbial community over 9 years.</title>
        <authorList>
            <person name="Wang Y."/>
            <person name="Ye J."/>
            <person name="Ju F."/>
            <person name="Liu L."/>
            <person name="Boyd J.A."/>
            <person name="Deng Y."/>
            <person name="Parks D.H."/>
            <person name="Jiang X."/>
            <person name="Yin X."/>
            <person name="Woodcroft B.J."/>
            <person name="Tyson G.W."/>
            <person name="Hugenholtz P."/>
            <person name="Polz M.F."/>
            <person name="Zhang T."/>
        </authorList>
    </citation>
    <scope>NUCLEOTIDE SEQUENCE</scope>
    <source>
        <strain evidence="8">HKST-UBA12</strain>
    </source>
</reference>
<dbReference type="AlphaFoldDB" id="A0A955L064"/>
<dbReference type="InterPro" id="IPR007267">
    <property type="entry name" value="GtrA_DPMS_TM"/>
</dbReference>